<dbReference type="PANTHER" id="PTHR43617">
    <property type="entry name" value="L-AMINO ACID N-ACETYLTRANSFERASE"/>
    <property type="match status" value="1"/>
</dbReference>
<dbReference type="CDD" id="cd04301">
    <property type="entry name" value="NAT_SF"/>
    <property type="match status" value="1"/>
</dbReference>
<dbReference type="InterPro" id="IPR016181">
    <property type="entry name" value="Acyl_CoA_acyltransferase"/>
</dbReference>
<keyword evidence="2" id="KW-0808">Transferase</keyword>
<protein>
    <submittedName>
        <fullName evidence="2">GNAT family N-acetyltransferase</fullName>
        <ecNumber evidence="2">2.3.1.-</ecNumber>
    </submittedName>
</protein>
<evidence type="ECO:0000259" key="1">
    <source>
        <dbReference type="PROSITE" id="PS51186"/>
    </source>
</evidence>
<dbReference type="Gene3D" id="3.40.630.30">
    <property type="match status" value="1"/>
</dbReference>
<evidence type="ECO:0000313" key="2">
    <source>
        <dbReference type="EMBL" id="MDW6019313.1"/>
    </source>
</evidence>
<keyword evidence="3" id="KW-1185">Reference proteome</keyword>
<name>A0ABU4IM46_9VIBR</name>
<feature type="domain" description="N-acetyltransferase" evidence="1">
    <location>
        <begin position="3"/>
        <end position="163"/>
    </location>
</feature>
<reference evidence="2 3" key="1">
    <citation type="submission" date="2023-11" db="EMBL/GenBank/DDBJ databases">
        <title>Plant-associative lifestyle of Vibrio porteresiae and its evolutionary dynamics.</title>
        <authorList>
            <person name="Rameshkumar N."/>
            <person name="Kirti K."/>
        </authorList>
    </citation>
    <scope>NUCLEOTIDE SEQUENCE [LARGE SCALE GENOMIC DNA]</scope>
    <source>
        <strain evidence="2 3">MSSRF60</strain>
    </source>
</reference>
<evidence type="ECO:0000313" key="3">
    <source>
        <dbReference type="Proteomes" id="UP001272325"/>
    </source>
</evidence>
<dbReference type="EC" id="2.3.1.-" evidence="2"/>
<comment type="caution">
    <text evidence="2">The sequence shown here is derived from an EMBL/GenBank/DDBJ whole genome shotgun (WGS) entry which is preliminary data.</text>
</comment>
<dbReference type="Pfam" id="PF00583">
    <property type="entry name" value="Acetyltransf_1"/>
    <property type="match status" value="1"/>
</dbReference>
<accession>A0ABU4IM46</accession>
<keyword evidence="2" id="KW-0012">Acyltransferase</keyword>
<dbReference type="EMBL" id="JAWRCN010000002">
    <property type="protein sequence ID" value="MDW6019313.1"/>
    <property type="molecule type" value="Genomic_DNA"/>
</dbReference>
<dbReference type="GO" id="GO:0016746">
    <property type="term" value="F:acyltransferase activity"/>
    <property type="evidence" value="ECO:0007669"/>
    <property type="project" value="UniProtKB-KW"/>
</dbReference>
<gene>
    <name evidence="2" type="ORF">SBW85_16580</name>
</gene>
<dbReference type="RefSeq" id="WP_171137169.1">
    <property type="nucleotide sequence ID" value="NZ_AP024894.1"/>
</dbReference>
<dbReference type="InterPro" id="IPR000182">
    <property type="entry name" value="GNAT_dom"/>
</dbReference>
<dbReference type="PROSITE" id="PS51186">
    <property type="entry name" value="GNAT"/>
    <property type="match status" value="1"/>
</dbReference>
<sequence length="163" mass="18215">MTVEIRRAEPSDARAIKQIYECKNAYSSTLQLPHPSLTLWEKRTTDVPDNVFVYVALVDGEIVGNLGFEVCTSPRRRHVASLGMGVKDDVQGRGVGSALLATVIDLADNWLNLKRIELTVYSDNVRAINLYKKFGFAVEGESKAYAFRNGEYVSAYHMARVLD</sequence>
<dbReference type="SUPFAM" id="SSF55729">
    <property type="entry name" value="Acyl-CoA N-acyltransferases (Nat)"/>
    <property type="match status" value="1"/>
</dbReference>
<proteinExistence type="predicted"/>
<dbReference type="InterPro" id="IPR050276">
    <property type="entry name" value="MshD_Acetyltransferase"/>
</dbReference>
<dbReference type="Proteomes" id="UP001272325">
    <property type="component" value="Unassembled WGS sequence"/>
</dbReference>
<organism evidence="2 3">
    <name type="scientific">Vibrio plantisponsor</name>
    <dbReference type="NCBI Taxonomy" id="664643"/>
    <lineage>
        <taxon>Bacteria</taxon>
        <taxon>Pseudomonadati</taxon>
        <taxon>Pseudomonadota</taxon>
        <taxon>Gammaproteobacteria</taxon>
        <taxon>Vibrionales</taxon>
        <taxon>Vibrionaceae</taxon>
        <taxon>Vibrio</taxon>
    </lineage>
</organism>
<dbReference type="PANTHER" id="PTHR43617:SF22">
    <property type="entry name" value="L-AMINO ACID N-ACETYLTRANSFERASE AAAT"/>
    <property type="match status" value="1"/>
</dbReference>